<dbReference type="EMBL" id="SIXI01000006">
    <property type="protein sequence ID" value="TBO28711.1"/>
    <property type="molecule type" value="Genomic_DNA"/>
</dbReference>
<dbReference type="Pfam" id="PF13386">
    <property type="entry name" value="DsbD_2"/>
    <property type="match status" value="1"/>
</dbReference>
<feature type="transmembrane region" description="Helical" evidence="1">
    <location>
        <begin position="22"/>
        <end position="52"/>
    </location>
</feature>
<name>A0A4Q9GVJ2_9BURK</name>
<feature type="domain" description="Urease accessory protein UreH-like transmembrane" evidence="2">
    <location>
        <begin position="32"/>
        <end position="205"/>
    </location>
</feature>
<protein>
    <submittedName>
        <fullName evidence="3">Sulfite exporter TauE/SafE family protein</fullName>
    </submittedName>
</protein>
<comment type="caution">
    <text evidence="3">The sequence shown here is derived from an EMBL/GenBank/DDBJ whole genome shotgun (WGS) entry which is preliminary data.</text>
</comment>
<evidence type="ECO:0000313" key="3">
    <source>
        <dbReference type="EMBL" id="TBO28711.1"/>
    </source>
</evidence>
<dbReference type="OrthoDB" id="9155091at2"/>
<keyword evidence="1" id="KW-0812">Transmembrane</keyword>
<evidence type="ECO:0000256" key="1">
    <source>
        <dbReference type="SAM" id="Phobius"/>
    </source>
</evidence>
<dbReference type="Proteomes" id="UP000292120">
    <property type="component" value="Unassembled WGS sequence"/>
</dbReference>
<feature type="transmembrane region" description="Helical" evidence="1">
    <location>
        <begin position="178"/>
        <end position="200"/>
    </location>
</feature>
<proteinExistence type="predicted"/>
<reference evidence="3 4" key="1">
    <citation type="submission" date="2019-02" db="EMBL/GenBank/DDBJ databases">
        <title>Aquabacterium sp. strain KMB7.</title>
        <authorList>
            <person name="Chen W.-M."/>
        </authorList>
    </citation>
    <scope>NUCLEOTIDE SEQUENCE [LARGE SCALE GENOMIC DNA]</scope>
    <source>
        <strain evidence="3 4">KMB7</strain>
    </source>
</reference>
<gene>
    <name evidence="3" type="ORF">EYS42_13920</name>
</gene>
<feature type="transmembrane region" description="Helical" evidence="1">
    <location>
        <begin position="268"/>
        <end position="286"/>
    </location>
</feature>
<feature type="transmembrane region" description="Helical" evidence="1">
    <location>
        <begin position="98"/>
        <end position="115"/>
    </location>
</feature>
<evidence type="ECO:0000313" key="4">
    <source>
        <dbReference type="Proteomes" id="UP000292120"/>
    </source>
</evidence>
<keyword evidence="1" id="KW-1133">Transmembrane helix</keyword>
<accession>A0A4Q9GVJ2</accession>
<feature type="transmembrane region" description="Helical" evidence="1">
    <location>
        <begin position="146"/>
        <end position="172"/>
    </location>
</feature>
<keyword evidence="1" id="KW-0472">Membrane</keyword>
<organism evidence="3 4">
    <name type="scientific">Aquabacterium lacunae</name>
    <dbReference type="NCBI Taxonomy" id="2528630"/>
    <lineage>
        <taxon>Bacteria</taxon>
        <taxon>Pseudomonadati</taxon>
        <taxon>Pseudomonadota</taxon>
        <taxon>Betaproteobacteria</taxon>
        <taxon>Burkholderiales</taxon>
        <taxon>Aquabacterium</taxon>
    </lineage>
</organism>
<feature type="transmembrane region" description="Helical" evidence="1">
    <location>
        <begin position="64"/>
        <end position="86"/>
    </location>
</feature>
<keyword evidence="4" id="KW-1185">Reference proteome</keyword>
<evidence type="ECO:0000259" key="2">
    <source>
        <dbReference type="Pfam" id="PF13386"/>
    </source>
</evidence>
<sequence length="298" mass="30901">MGCGGHESGVHMLSAGLDSVSLGMFGGLLSAVLLMGVAGVPHCAAMCAAPCAVALPGGAGWRALLARTAGYALLGAVAAGLTSWLGRWSAVAAVLQPLWLMALFATVLFGAWLLWRGEMPLQVQAQGQAAYRWLQQRVGGSVAARWAWVLGVFWAALPCGLLYGAVGVAALAPHAWQGALLMAVFSVPGALAIALAPRALARLGGAREPRPVAAGVAPVLWLRPSSLDGEPAAQTPNDWPATSQVPASPAVATRWLAGRWQAWADARLALRLAGMSLVIGCGWALSHRVWAQWQAWCA</sequence>
<dbReference type="AlphaFoldDB" id="A0A4Q9GVJ2"/>
<dbReference type="InterPro" id="IPR039447">
    <property type="entry name" value="UreH-like_TM_dom"/>
</dbReference>